<feature type="compositionally biased region" description="Basic and acidic residues" evidence="9">
    <location>
        <begin position="170"/>
        <end position="195"/>
    </location>
</feature>
<name>A0ABP9Z7H5_9FUNG</name>
<dbReference type="EMBL" id="BAABUK010000024">
    <property type="protein sequence ID" value="GAA5815080.1"/>
    <property type="molecule type" value="Genomic_DNA"/>
</dbReference>
<evidence type="ECO:0000256" key="4">
    <source>
        <dbReference type="ARBA" id="ARBA00022737"/>
    </source>
</evidence>
<evidence type="ECO:0000256" key="3">
    <source>
        <dbReference type="ARBA" id="ARBA00022723"/>
    </source>
</evidence>
<dbReference type="PANTHER" id="PTHR14738:SF29">
    <property type="entry name" value="ZINC FINGER CCCH DOMAIN-CONTAINING PROTEIN 14"/>
    <property type="match status" value="1"/>
</dbReference>
<dbReference type="Gene3D" id="4.10.1000.30">
    <property type="match status" value="1"/>
</dbReference>
<evidence type="ECO:0000256" key="5">
    <source>
        <dbReference type="ARBA" id="ARBA00022771"/>
    </source>
</evidence>
<sequence length="445" mass="50779">MQPELLNQLKIEIHNKCVAYDYNDATDALDSTLSDFIISLIQVNKTSQEVNDELVTLVGSDYDTNLTQWIFERKSELENMPTAADQSQPQQVEQTTDKDEDMDIAPRIAKPDRENRIFSKAIGSVIGHVNRNERSSQPRRNERSRSRSPVRHSSRSPVRHSSRSPVRHSSRYEHERQSSRYEDRRSGRYEEDRNKSGSILSRIGNSNTNSRADEEKRPSVFDRLGGAKPIPITRNEPAKKERCKYWPNCKNGEECIYFHPTTVCPDFPNCPNPTIECMFIHPEIAKPVMPQQIKKLAVPCKFFPYCSNPACPFVHPVTAQPYYMQPKPSFTATGQRLQIPCKNADSCTRPDCHFLHPKDPNPQTEIICKFDGACTRPNCFYKHTQINNPNKVFVKPDLTNRSFSVAEDEVVERITLGNSADLITNNNQSEPSAMNTDDDVVMDAD</sequence>
<feature type="region of interest" description="Disordered" evidence="9">
    <location>
        <begin position="423"/>
        <end position="445"/>
    </location>
</feature>
<dbReference type="Pfam" id="PF14608">
    <property type="entry name" value="zf-CCCH_2"/>
    <property type="match status" value="5"/>
</dbReference>
<feature type="compositionally biased region" description="Acidic residues" evidence="9">
    <location>
        <begin position="436"/>
        <end position="445"/>
    </location>
</feature>
<reference evidence="11 12" key="1">
    <citation type="submission" date="2024-04" db="EMBL/GenBank/DDBJ databases">
        <title>genome sequences of Mucor flavus KT1a and Helicostylum pulchrum KT1b strains isolated from the surface of a dry-aged beef.</title>
        <authorList>
            <person name="Toyotome T."/>
            <person name="Hosono M."/>
            <person name="Torimaru M."/>
            <person name="Fukuda K."/>
            <person name="Mikami N."/>
        </authorList>
    </citation>
    <scope>NUCLEOTIDE SEQUENCE [LARGE SCALE GENOMIC DNA]</scope>
    <source>
        <strain evidence="11 12">KT1a</strain>
    </source>
</reference>
<dbReference type="PANTHER" id="PTHR14738">
    <property type="entry name" value="ZINC FINGER CCCH DOMAIN-CONTAINING PROTEIN 14"/>
    <property type="match status" value="1"/>
</dbReference>
<keyword evidence="7" id="KW-0539">Nucleus</keyword>
<evidence type="ECO:0000313" key="11">
    <source>
        <dbReference type="EMBL" id="GAA5815080.1"/>
    </source>
</evidence>
<comment type="subcellular location">
    <subcellularLocation>
        <location evidence="1">Nucleus</location>
    </subcellularLocation>
</comment>
<comment type="caution">
    <text evidence="11">The sequence shown here is derived from an EMBL/GenBank/DDBJ whole genome shotgun (WGS) entry which is preliminary data.</text>
</comment>
<feature type="compositionally biased region" description="Polar residues" evidence="9">
    <location>
        <begin position="423"/>
        <end position="435"/>
    </location>
</feature>
<dbReference type="PROSITE" id="PS50103">
    <property type="entry name" value="ZF_C3H1"/>
    <property type="match status" value="1"/>
</dbReference>
<feature type="domain" description="C3H1-type" evidence="10">
    <location>
        <begin position="237"/>
        <end position="262"/>
    </location>
</feature>
<evidence type="ECO:0000256" key="2">
    <source>
        <dbReference type="ARBA" id="ARBA00008423"/>
    </source>
</evidence>
<keyword evidence="3 8" id="KW-0479">Metal-binding</keyword>
<dbReference type="InterPro" id="IPR000571">
    <property type="entry name" value="Znf_CCCH"/>
</dbReference>
<protein>
    <recommendedName>
        <fullName evidence="10">C3H1-type domain-containing protein</fullName>
    </recommendedName>
</protein>
<keyword evidence="5 8" id="KW-0863">Zinc-finger</keyword>
<feature type="compositionally biased region" description="Basic and acidic residues" evidence="9">
    <location>
        <begin position="211"/>
        <end position="220"/>
    </location>
</feature>
<dbReference type="InterPro" id="IPR043094">
    <property type="entry name" value="Nab2/ZC3H14_N_sf"/>
</dbReference>
<keyword evidence="4" id="KW-0677">Repeat</keyword>
<dbReference type="SMART" id="SM00356">
    <property type="entry name" value="ZnF_C3H1"/>
    <property type="match status" value="4"/>
</dbReference>
<accession>A0ABP9Z7H5</accession>
<gene>
    <name evidence="11" type="ORF">MFLAVUS_008586</name>
</gene>
<proteinExistence type="inferred from homology"/>
<dbReference type="Gene3D" id="1.10.340.40">
    <property type="entry name" value="Nuclear abundant poly(A) RNA-bind protein 2, N-terminal domain"/>
    <property type="match status" value="1"/>
</dbReference>
<feature type="compositionally biased region" description="Polar residues" evidence="9">
    <location>
        <begin position="84"/>
        <end position="94"/>
    </location>
</feature>
<evidence type="ECO:0000256" key="6">
    <source>
        <dbReference type="ARBA" id="ARBA00022833"/>
    </source>
</evidence>
<evidence type="ECO:0000259" key="10">
    <source>
        <dbReference type="PROSITE" id="PS50103"/>
    </source>
</evidence>
<evidence type="ECO:0000256" key="9">
    <source>
        <dbReference type="SAM" id="MobiDB-lite"/>
    </source>
</evidence>
<evidence type="ECO:0000256" key="7">
    <source>
        <dbReference type="ARBA" id="ARBA00023242"/>
    </source>
</evidence>
<dbReference type="InterPro" id="IPR040366">
    <property type="entry name" value="Nab2/ZC3H14"/>
</dbReference>
<evidence type="ECO:0000256" key="1">
    <source>
        <dbReference type="ARBA" id="ARBA00004123"/>
    </source>
</evidence>
<feature type="compositionally biased region" description="Basic and acidic residues" evidence="9">
    <location>
        <begin position="130"/>
        <end position="145"/>
    </location>
</feature>
<keyword evidence="12" id="KW-1185">Reference proteome</keyword>
<feature type="zinc finger region" description="C3H1-type" evidence="8">
    <location>
        <begin position="237"/>
        <end position="262"/>
    </location>
</feature>
<feature type="compositionally biased region" description="Polar residues" evidence="9">
    <location>
        <begin position="196"/>
        <end position="210"/>
    </location>
</feature>
<evidence type="ECO:0000313" key="12">
    <source>
        <dbReference type="Proteomes" id="UP001473302"/>
    </source>
</evidence>
<dbReference type="Proteomes" id="UP001473302">
    <property type="component" value="Unassembled WGS sequence"/>
</dbReference>
<feature type="compositionally biased region" description="Basic residues" evidence="9">
    <location>
        <begin position="146"/>
        <end position="169"/>
    </location>
</feature>
<dbReference type="Gene3D" id="4.10.1000.40">
    <property type="match status" value="1"/>
</dbReference>
<feature type="region of interest" description="Disordered" evidence="9">
    <location>
        <begin position="79"/>
        <end position="233"/>
    </location>
</feature>
<keyword evidence="6 8" id="KW-0862">Zinc</keyword>
<organism evidence="11 12">
    <name type="scientific">Mucor flavus</name>
    <dbReference type="NCBI Taxonomy" id="439312"/>
    <lineage>
        <taxon>Eukaryota</taxon>
        <taxon>Fungi</taxon>
        <taxon>Fungi incertae sedis</taxon>
        <taxon>Mucoromycota</taxon>
        <taxon>Mucoromycotina</taxon>
        <taxon>Mucoromycetes</taxon>
        <taxon>Mucorales</taxon>
        <taxon>Mucorineae</taxon>
        <taxon>Mucoraceae</taxon>
        <taxon>Mucor</taxon>
    </lineage>
</organism>
<comment type="similarity">
    <text evidence="2">Belongs to the ZC3H14 family.</text>
</comment>
<evidence type="ECO:0000256" key="8">
    <source>
        <dbReference type="PROSITE-ProRule" id="PRU00723"/>
    </source>
</evidence>